<feature type="region of interest" description="Disordered" evidence="1">
    <location>
        <begin position="448"/>
        <end position="470"/>
    </location>
</feature>
<comment type="caution">
    <text evidence="2">The sequence shown here is derived from an EMBL/GenBank/DDBJ whole genome shotgun (WGS) entry which is preliminary data.</text>
</comment>
<dbReference type="Proteomes" id="UP001497744">
    <property type="component" value="Unassembled WGS sequence"/>
</dbReference>
<organism evidence="2 3">
    <name type="scientific">Babesia caballi</name>
    <dbReference type="NCBI Taxonomy" id="5871"/>
    <lineage>
        <taxon>Eukaryota</taxon>
        <taxon>Sar</taxon>
        <taxon>Alveolata</taxon>
        <taxon>Apicomplexa</taxon>
        <taxon>Aconoidasida</taxon>
        <taxon>Piroplasmida</taxon>
        <taxon>Babesiidae</taxon>
        <taxon>Babesia</taxon>
    </lineage>
</organism>
<protein>
    <submittedName>
        <fullName evidence="2">AT hook motif-containing protein, putative</fullName>
    </submittedName>
</protein>
<feature type="compositionally biased region" description="Polar residues" evidence="1">
    <location>
        <begin position="228"/>
        <end position="250"/>
    </location>
</feature>
<feature type="region of interest" description="Disordered" evidence="1">
    <location>
        <begin position="185"/>
        <end position="252"/>
    </location>
</feature>
<evidence type="ECO:0000256" key="1">
    <source>
        <dbReference type="SAM" id="MobiDB-lite"/>
    </source>
</evidence>
<name>A0AAV4M4D4_BABCB</name>
<dbReference type="AlphaFoldDB" id="A0AAV4M4D4"/>
<dbReference type="EMBL" id="BPLF01000006">
    <property type="protein sequence ID" value="GIX66206.1"/>
    <property type="molecule type" value="Genomic_DNA"/>
</dbReference>
<keyword evidence="3" id="KW-1185">Reference proteome</keyword>
<dbReference type="RefSeq" id="XP_067718275.1">
    <property type="nucleotide sequence ID" value="XM_067862174.1"/>
</dbReference>
<feature type="compositionally biased region" description="Low complexity" evidence="1">
    <location>
        <begin position="198"/>
        <end position="218"/>
    </location>
</feature>
<sequence>MDTIHDIGFGNHAMAYSTTPKTPKASDTKKCATLDCLSPWELYDHSTEAVTPQLNYNTETVTDSFYDGIVNPMYNFESPYGMQDYASEETTEKANATNRDVRDYKDESRLYTANGHISPRPGYNGKGMAGLPGWQFNGYPCNGGYRPGVFPGYNTTSPMVARFMMYPHMNTTPGNAEFDMGATRHMESHENQDTRPTSVGSSYGSQSSPPSVVTEVSPMLKPEPVPTASGTGHQFASGPNQQPATGQIDLNATKGLPPVPLVFRNGYNGDYYGYPATSPGDDIYNQTYVEPTAHGGDKHVDAWYNGWSDTPYTTYVPMAGNHTPKNSMSQRLSVTPRSYSVPQTNYPPTVVYNVGTWGQKGYPGEVDTQNGYGQAADGMGCYESSADFATTKSDDYMETGMITVNGGNLDPSGTSHHGSQVPGAYGDSYKHAAYADGFYAQQNMGTPTHASAADAYPEEPVELPVDSGDSNASEMTMEALKGINRNNIDFLRMSDALWQALRSTGMFKLGNKGRAILKSKISKQLKLNPQLRMRAMCISGVRRATTRQLFQLAQICGIKSHLK</sequence>
<evidence type="ECO:0000313" key="2">
    <source>
        <dbReference type="EMBL" id="GIX66206.1"/>
    </source>
</evidence>
<evidence type="ECO:0000313" key="3">
    <source>
        <dbReference type="Proteomes" id="UP001497744"/>
    </source>
</evidence>
<dbReference type="GeneID" id="94197687"/>
<accession>A0AAV4M4D4</accession>
<proteinExistence type="predicted"/>
<reference evidence="2 3" key="1">
    <citation type="submission" date="2021-06" db="EMBL/GenBank/DDBJ databases">
        <title>Genome sequence of Babesia caballi.</title>
        <authorList>
            <person name="Yamagishi J."/>
            <person name="Kidaka T."/>
            <person name="Ochi A."/>
        </authorList>
    </citation>
    <scope>NUCLEOTIDE SEQUENCE [LARGE SCALE GENOMIC DNA]</scope>
    <source>
        <strain evidence="2">USDA-D6B2</strain>
    </source>
</reference>
<gene>
    <name evidence="2" type="ORF">BcabD6B2_56420</name>
</gene>